<dbReference type="Gene3D" id="3.90.950.10">
    <property type="match status" value="1"/>
</dbReference>
<dbReference type="PANTHER" id="PTHR11067:SF9">
    <property type="entry name" value="INOSINE TRIPHOSPHATE PYROPHOSPHATASE"/>
    <property type="match status" value="1"/>
</dbReference>
<dbReference type="GO" id="GO:0009146">
    <property type="term" value="P:purine nucleoside triphosphate catabolic process"/>
    <property type="evidence" value="ECO:0007669"/>
    <property type="project" value="UniProtKB-UniRule"/>
</dbReference>
<keyword evidence="4 10" id="KW-0547">Nucleotide-binding</keyword>
<dbReference type="GO" id="GO:0036222">
    <property type="term" value="F:XTP diphosphatase activity"/>
    <property type="evidence" value="ECO:0007669"/>
    <property type="project" value="UniProtKB-UniRule"/>
</dbReference>
<dbReference type="GO" id="GO:0036220">
    <property type="term" value="F:ITP diphosphatase activity"/>
    <property type="evidence" value="ECO:0007669"/>
    <property type="project" value="UniProtKB-UniRule"/>
</dbReference>
<evidence type="ECO:0000256" key="4">
    <source>
        <dbReference type="ARBA" id="ARBA00022741"/>
    </source>
</evidence>
<keyword evidence="6 10" id="KW-0460">Magnesium</keyword>
<comment type="function">
    <text evidence="10">Pyrophosphatase that catalyzes the hydrolysis of nucleoside triphosphates to their monophosphate derivatives, with a high preference for the non-canonical purine nucleotides XTP (xanthosine triphosphate), dITP (deoxyinosine triphosphate) and ITP. Seems to function as a house-cleaning enzyme that removes non-canonical purine nucleotides from the nucleotide pool, thus preventing their incorporation into DNA/RNA and avoiding chromosomal lesions.</text>
</comment>
<keyword evidence="3 10" id="KW-0479">Metal-binding</keyword>
<gene>
    <name evidence="12" type="ORF">SAMN05216234_1306</name>
</gene>
<dbReference type="GO" id="GO:0017111">
    <property type="term" value="F:ribonucleoside triphosphate phosphatase activity"/>
    <property type="evidence" value="ECO:0007669"/>
    <property type="project" value="InterPro"/>
</dbReference>
<evidence type="ECO:0000256" key="2">
    <source>
        <dbReference type="ARBA" id="ARBA00011738"/>
    </source>
</evidence>
<dbReference type="GO" id="GO:0009117">
    <property type="term" value="P:nucleotide metabolic process"/>
    <property type="evidence" value="ECO:0007669"/>
    <property type="project" value="UniProtKB-KW"/>
</dbReference>
<dbReference type="SUPFAM" id="SSF52972">
    <property type="entry name" value="ITPase-like"/>
    <property type="match status" value="1"/>
</dbReference>
<evidence type="ECO:0000256" key="8">
    <source>
        <dbReference type="ARBA" id="ARBA00051875"/>
    </source>
</evidence>
<evidence type="ECO:0000256" key="11">
    <source>
        <dbReference type="RuleBase" id="RU003781"/>
    </source>
</evidence>
<comment type="catalytic activity">
    <reaction evidence="9 10">
        <text>XTP + H2O = XMP + diphosphate + H(+)</text>
        <dbReference type="Rhea" id="RHEA:28610"/>
        <dbReference type="ChEBI" id="CHEBI:15377"/>
        <dbReference type="ChEBI" id="CHEBI:15378"/>
        <dbReference type="ChEBI" id="CHEBI:33019"/>
        <dbReference type="ChEBI" id="CHEBI:57464"/>
        <dbReference type="ChEBI" id="CHEBI:61314"/>
        <dbReference type="EC" id="3.6.1.66"/>
    </reaction>
</comment>
<comment type="catalytic activity">
    <reaction evidence="10">
        <text>ITP + H2O = IMP + diphosphate + H(+)</text>
        <dbReference type="Rhea" id="RHEA:29399"/>
        <dbReference type="ChEBI" id="CHEBI:15377"/>
        <dbReference type="ChEBI" id="CHEBI:15378"/>
        <dbReference type="ChEBI" id="CHEBI:33019"/>
        <dbReference type="ChEBI" id="CHEBI:58053"/>
        <dbReference type="ChEBI" id="CHEBI:61402"/>
        <dbReference type="EC" id="3.6.1.66"/>
    </reaction>
</comment>
<protein>
    <recommendedName>
        <fullName evidence="10">dITP/XTP pyrophosphatase</fullName>
        <ecNumber evidence="10">3.6.1.66</ecNumber>
    </recommendedName>
    <alternativeName>
        <fullName evidence="10">Non-canonical purine NTP pyrophosphatase</fullName>
    </alternativeName>
    <alternativeName>
        <fullName evidence="10">Non-standard purine NTP pyrophosphatase</fullName>
    </alternativeName>
    <alternativeName>
        <fullName evidence="10">Nucleoside-triphosphate diphosphatase</fullName>
    </alternativeName>
    <alternativeName>
        <fullName evidence="10">Nucleoside-triphosphate pyrophosphatase</fullName>
        <shortName evidence="10">NTPase</shortName>
    </alternativeName>
</protein>
<reference evidence="12 13" key="1">
    <citation type="submission" date="2016-10" db="EMBL/GenBank/DDBJ databases">
        <authorList>
            <person name="de Groot N.N."/>
        </authorList>
    </citation>
    <scope>NUCLEOTIDE SEQUENCE [LARGE SCALE GENOMIC DNA]</scope>
    <source>
        <strain evidence="12 13">EP1-55-1</strain>
    </source>
</reference>
<dbReference type="EMBL" id="FOXB01000030">
    <property type="protein sequence ID" value="SFP64359.1"/>
    <property type="molecule type" value="Genomic_DNA"/>
</dbReference>
<comment type="cofactor">
    <cofactor evidence="10">
        <name>Mg(2+)</name>
        <dbReference type="ChEBI" id="CHEBI:18420"/>
    </cofactor>
    <text evidence="10">Binds 1 Mg(2+) ion per subunit.</text>
</comment>
<dbReference type="GO" id="GO:0000166">
    <property type="term" value="F:nucleotide binding"/>
    <property type="evidence" value="ECO:0007669"/>
    <property type="project" value="UniProtKB-KW"/>
</dbReference>
<evidence type="ECO:0000256" key="10">
    <source>
        <dbReference type="HAMAP-Rule" id="MF_01405"/>
    </source>
</evidence>
<dbReference type="FunFam" id="3.90.950.10:FF:000001">
    <property type="entry name" value="dITP/XTP pyrophosphatase"/>
    <property type="match status" value="1"/>
</dbReference>
<dbReference type="AlphaFoldDB" id="A0A1I5S0T9"/>
<dbReference type="CDD" id="cd00515">
    <property type="entry name" value="HAM1"/>
    <property type="match status" value="1"/>
</dbReference>
<dbReference type="GO" id="GO:0005829">
    <property type="term" value="C:cytosol"/>
    <property type="evidence" value="ECO:0007669"/>
    <property type="project" value="TreeGrafter"/>
</dbReference>
<feature type="binding site" evidence="10">
    <location>
        <begin position="152"/>
        <end position="155"/>
    </location>
    <ligand>
        <name>substrate</name>
    </ligand>
</feature>
<dbReference type="OrthoDB" id="9807456at2"/>
<feature type="binding site" evidence="10">
    <location>
        <position position="175"/>
    </location>
    <ligand>
        <name>substrate</name>
    </ligand>
</feature>
<dbReference type="InterPro" id="IPR020922">
    <property type="entry name" value="dITP/XTP_pyrophosphatase"/>
</dbReference>
<comment type="catalytic activity">
    <reaction evidence="8 10">
        <text>dITP + H2O = dIMP + diphosphate + H(+)</text>
        <dbReference type="Rhea" id="RHEA:28342"/>
        <dbReference type="ChEBI" id="CHEBI:15377"/>
        <dbReference type="ChEBI" id="CHEBI:15378"/>
        <dbReference type="ChEBI" id="CHEBI:33019"/>
        <dbReference type="ChEBI" id="CHEBI:61194"/>
        <dbReference type="ChEBI" id="CHEBI:61382"/>
        <dbReference type="EC" id="3.6.1.66"/>
    </reaction>
</comment>
<proteinExistence type="inferred from homology"/>
<evidence type="ECO:0000256" key="3">
    <source>
        <dbReference type="ARBA" id="ARBA00022723"/>
    </source>
</evidence>
<evidence type="ECO:0000313" key="12">
    <source>
        <dbReference type="EMBL" id="SFP64359.1"/>
    </source>
</evidence>
<dbReference type="STRING" id="223786.SAMN05216234_1306"/>
<evidence type="ECO:0000256" key="7">
    <source>
        <dbReference type="ARBA" id="ARBA00023080"/>
    </source>
</evidence>
<dbReference type="Proteomes" id="UP000199227">
    <property type="component" value="Unassembled WGS sequence"/>
</dbReference>
<feature type="active site" description="Proton acceptor" evidence="10">
    <location>
        <position position="70"/>
    </location>
</feature>
<evidence type="ECO:0000256" key="5">
    <source>
        <dbReference type="ARBA" id="ARBA00022801"/>
    </source>
</evidence>
<dbReference type="Pfam" id="PF01725">
    <property type="entry name" value="Ham1p_like"/>
    <property type="match status" value="1"/>
</dbReference>
<dbReference type="EC" id="3.6.1.66" evidence="10"/>
<keyword evidence="7 10" id="KW-0546">Nucleotide metabolism</keyword>
<evidence type="ECO:0000256" key="6">
    <source>
        <dbReference type="ARBA" id="ARBA00022842"/>
    </source>
</evidence>
<keyword evidence="13" id="KW-1185">Reference proteome</keyword>
<evidence type="ECO:0000256" key="1">
    <source>
        <dbReference type="ARBA" id="ARBA00008023"/>
    </source>
</evidence>
<feature type="binding site" evidence="10">
    <location>
        <position position="70"/>
    </location>
    <ligand>
        <name>Mg(2+)</name>
        <dbReference type="ChEBI" id="CHEBI:18420"/>
    </ligand>
</feature>
<comment type="subunit">
    <text evidence="2 10">Homodimer.</text>
</comment>
<sequence>MQIILATSNKGKVKEIQSLFKDDHIIPFKDILGPLEIEENGSTFAENALIKAKTIFNKLNSNDVIVISDDSGITVPALNNEPGIYSARYAGIGANDKQNLNKLVENLKKSGLKETPAYYTAAIAIIASEAKYVMHGWMYGKVIDEPRGDGGFGYDPMFIPEGFDKTLGELDPEIKRELSHRSKALTLAKPIIEMLKNR</sequence>
<evidence type="ECO:0000313" key="13">
    <source>
        <dbReference type="Proteomes" id="UP000199227"/>
    </source>
</evidence>
<accession>A0A1I5S0T9</accession>
<organism evidence="12 13">
    <name type="scientific">Hydrogenimonas thermophila</name>
    <dbReference type="NCBI Taxonomy" id="223786"/>
    <lineage>
        <taxon>Bacteria</taxon>
        <taxon>Pseudomonadati</taxon>
        <taxon>Campylobacterota</taxon>
        <taxon>Epsilonproteobacteria</taxon>
        <taxon>Campylobacterales</taxon>
        <taxon>Hydrogenimonadaceae</taxon>
        <taxon>Hydrogenimonas</taxon>
    </lineage>
</organism>
<feature type="binding site" evidence="10">
    <location>
        <begin position="180"/>
        <end position="181"/>
    </location>
    <ligand>
        <name>substrate</name>
    </ligand>
</feature>
<dbReference type="HAMAP" id="MF_01405">
    <property type="entry name" value="Non_canon_purine_NTPase"/>
    <property type="match status" value="1"/>
</dbReference>
<dbReference type="GO" id="GO:0046872">
    <property type="term" value="F:metal ion binding"/>
    <property type="evidence" value="ECO:0007669"/>
    <property type="project" value="UniProtKB-KW"/>
</dbReference>
<dbReference type="GO" id="GO:0035870">
    <property type="term" value="F:dITP diphosphatase activity"/>
    <property type="evidence" value="ECO:0007669"/>
    <property type="project" value="UniProtKB-UniRule"/>
</dbReference>
<name>A0A1I5S0T9_9BACT</name>
<evidence type="ECO:0000256" key="9">
    <source>
        <dbReference type="ARBA" id="ARBA00052017"/>
    </source>
</evidence>
<keyword evidence="5 10" id="KW-0378">Hydrolase</keyword>
<feature type="binding site" evidence="10">
    <location>
        <position position="38"/>
    </location>
    <ligand>
        <name>Mg(2+)</name>
        <dbReference type="ChEBI" id="CHEBI:18420"/>
    </ligand>
</feature>
<feature type="binding site" evidence="10">
    <location>
        <position position="71"/>
    </location>
    <ligand>
        <name>substrate</name>
    </ligand>
</feature>
<dbReference type="RefSeq" id="WP_092913195.1">
    <property type="nucleotide sequence ID" value="NZ_FOXB01000030.1"/>
</dbReference>
<feature type="binding site" evidence="10">
    <location>
        <begin position="7"/>
        <end position="12"/>
    </location>
    <ligand>
        <name>substrate</name>
    </ligand>
</feature>
<dbReference type="PANTHER" id="PTHR11067">
    <property type="entry name" value="INOSINE TRIPHOSPHATE PYROPHOSPHATASE/HAM1 PROTEIN"/>
    <property type="match status" value="1"/>
</dbReference>
<comment type="similarity">
    <text evidence="1 10 11">Belongs to the HAM1 NTPase family.</text>
</comment>
<dbReference type="NCBIfam" id="TIGR00042">
    <property type="entry name" value="RdgB/HAM1 family non-canonical purine NTP pyrophosphatase"/>
    <property type="match status" value="1"/>
</dbReference>
<dbReference type="InterPro" id="IPR002637">
    <property type="entry name" value="RdgB/HAM1"/>
</dbReference>
<dbReference type="InterPro" id="IPR029001">
    <property type="entry name" value="ITPase-like_fam"/>
</dbReference>